<dbReference type="PANTHER" id="PTHR12864">
    <property type="entry name" value="RAN BINDING PROTEIN 9-RELATED"/>
    <property type="match status" value="1"/>
</dbReference>
<dbReference type="Proteomes" id="UP001473302">
    <property type="component" value="Unassembled WGS sequence"/>
</dbReference>
<sequence length="224" mass="25467">MDSECRSMVIEYLIHNCFKNTAKALINETSRLENCNSIQKGNIKKNLIDLDNELTDAIEQGDILEAFALIKTHFPVLASLDNVPNSKPPNDLEAIKLHTVLFKLKCQRFIEIIRSTTPSSELEAIRYAQTHLKATNSELKEKVKEVTALIAYADPHQSQSKHLLTQERREQLAKEVNDVLLAQCNLPVQTSIEKVARQYSLVEEELHKCNVASPARNYREKMAI</sequence>
<protein>
    <recommendedName>
        <fullName evidence="1">CTLH domain-containing protein</fullName>
    </recommendedName>
</protein>
<dbReference type="PROSITE" id="PS50897">
    <property type="entry name" value="CTLH"/>
    <property type="match status" value="1"/>
</dbReference>
<feature type="domain" description="CTLH" evidence="1">
    <location>
        <begin position="52"/>
        <end position="120"/>
    </location>
</feature>
<dbReference type="InterPro" id="IPR006594">
    <property type="entry name" value="LisH"/>
</dbReference>
<accession>A0ABP9Z9E8</accession>
<dbReference type="SMART" id="SM00757">
    <property type="entry name" value="CRA"/>
    <property type="match status" value="1"/>
</dbReference>
<proteinExistence type="predicted"/>
<dbReference type="Pfam" id="PF10607">
    <property type="entry name" value="CTLH"/>
    <property type="match status" value="1"/>
</dbReference>
<organism evidence="2 3">
    <name type="scientific">Mucor flavus</name>
    <dbReference type="NCBI Taxonomy" id="439312"/>
    <lineage>
        <taxon>Eukaryota</taxon>
        <taxon>Fungi</taxon>
        <taxon>Fungi incertae sedis</taxon>
        <taxon>Mucoromycota</taxon>
        <taxon>Mucoromycotina</taxon>
        <taxon>Mucoromycetes</taxon>
        <taxon>Mucorales</taxon>
        <taxon>Mucorineae</taxon>
        <taxon>Mucoraceae</taxon>
        <taxon>Mucor</taxon>
    </lineage>
</organism>
<evidence type="ECO:0000259" key="1">
    <source>
        <dbReference type="PROSITE" id="PS50897"/>
    </source>
</evidence>
<dbReference type="InterPro" id="IPR013144">
    <property type="entry name" value="CRA_dom"/>
</dbReference>
<gene>
    <name evidence="2" type="ORF">MFLAVUS_009248</name>
</gene>
<dbReference type="EMBL" id="BAABUK010000027">
    <property type="protein sequence ID" value="GAA5815734.1"/>
    <property type="molecule type" value="Genomic_DNA"/>
</dbReference>
<dbReference type="InterPro" id="IPR024964">
    <property type="entry name" value="CTLH/CRA"/>
</dbReference>
<name>A0ABP9Z9E8_9FUNG</name>
<dbReference type="SMART" id="SM00668">
    <property type="entry name" value="CTLH"/>
    <property type="match status" value="1"/>
</dbReference>
<dbReference type="PROSITE" id="PS50896">
    <property type="entry name" value="LISH"/>
    <property type="match status" value="1"/>
</dbReference>
<dbReference type="InterPro" id="IPR050618">
    <property type="entry name" value="Ubq-SigPath_Reg"/>
</dbReference>
<reference evidence="2 3" key="1">
    <citation type="submission" date="2024-04" db="EMBL/GenBank/DDBJ databases">
        <title>genome sequences of Mucor flavus KT1a and Helicostylum pulchrum KT1b strains isolated from the surface of a dry-aged beef.</title>
        <authorList>
            <person name="Toyotome T."/>
            <person name="Hosono M."/>
            <person name="Torimaru M."/>
            <person name="Fukuda K."/>
            <person name="Mikami N."/>
        </authorList>
    </citation>
    <scope>NUCLEOTIDE SEQUENCE [LARGE SCALE GENOMIC DNA]</scope>
    <source>
        <strain evidence="2 3">KT1a</strain>
    </source>
</reference>
<evidence type="ECO:0000313" key="3">
    <source>
        <dbReference type="Proteomes" id="UP001473302"/>
    </source>
</evidence>
<dbReference type="InterPro" id="IPR006595">
    <property type="entry name" value="CTLH_C"/>
</dbReference>
<keyword evidence="3" id="KW-1185">Reference proteome</keyword>
<evidence type="ECO:0000313" key="2">
    <source>
        <dbReference type="EMBL" id="GAA5815734.1"/>
    </source>
</evidence>
<comment type="caution">
    <text evidence="2">The sequence shown here is derived from an EMBL/GenBank/DDBJ whole genome shotgun (WGS) entry which is preliminary data.</text>
</comment>